<accession>A0A4P6EEX8</accession>
<feature type="region of interest" description="Disordered" evidence="1">
    <location>
        <begin position="181"/>
        <end position="201"/>
    </location>
</feature>
<evidence type="ECO:0000313" key="2">
    <source>
        <dbReference type="EMBL" id="QAY59669.1"/>
    </source>
</evidence>
<dbReference type="Proteomes" id="UP000293995">
    <property type="component" value="Chromosome"/>
</dbReference>
<proteinExistence type="predicted"/>
<name>A0A4P6EEX8_9MICO</name>
<protein>
    <submittedName>
        <fullName evidence="2">Uncharacterized protein</fullName>
    </submittedName>
</protein>
<evidence type="ECO:0000256" key="1">
    <source>
        <dbReference type="SAM" id="MobiDB-lite"/>
    </source>
</evidence>
<dbReference type="KEGG" id="mprt:ET475_06460"/>
<organism evidence="2 3">
    <name type="scientific">Microbacterium protaetiae</name>
    <dbReference type="NCBI Taxonomy" id="2509458"/>
    <lineage>
        <taxon>Bacteria</taxon>
        <taxon>Bacillati</taxon>
        <taxon>Actinomycetota</taxon>
        <taxon>Actinomycetes</taxon>
        <taxon>Micrococcales</taxon>
        <taxon>Microbacteriaceae</taxon>
        <taxon>Microbacterium</taxon>
    </lineage>
</organism>
<evidence type="ECO:0000313" key="3">
    <source>
        <dbReference type="Proteomes" id="UP000293995"/>
    </source>
</evidence>
<feature type="region of interest" description="Disordered" evidence="1">
    <location>
        <begin position="214"/>
        <end position="237"/>
    </location>
</feature>
<keyword evidence="3" id="KW-1185">Reference proteome</keyword>
<feature type="compositionally biased region" description="Polar residues" evidence="1">
    <location>
        <begin position="214"/>
        <end position="231"/>
    </location>
</feature>
<sequence length="237" mass="25444">MEWTADVAAGDWLRARIDDPWRGTMHDVVPRGFAAYARVFHPVFRERPVGREWPAGGEDAAARAAWQAFNDDAPEIDTERVTWADTASAFGTTMHPRAQWGRLIGRDEPYGNGGAPRDAAGWRYDEPNQGQLAPDDLAALARVLAAHTTTPDAGGIAVWEGWGDLVGAKNFPPPEGCSAACRAGTPSTRRPTSATRPSMPGINRWCIAHSKTCSTIPSASRSGDPASSPTRSRAARG</sequence>
<dbReference type="RefSeq" id="WP_129387474.1">
    <property type="nucleotide sequence ID" value="NZ_CP035494.1"/>
</dbReference>
<dbReference type="AlphaFoldDB" id="A0A4P6EEX8"/>
<feature type="compositionally biased region" description="Low complexity" evidence="1">
    <location>
        <begin position="185"/>
        <end position="198"/>
    </location>
</feature>
<dbReference type="EMBL" id="CP035494">
    <property type="protein sequence ID" value="QAY59669.1"/>
    <property type="molecule type" value="Genomic_DNA"/>
</dbReference>
<dbReference type="OrthoDB" id="2426596at2"/>
<reference evidence="2 3" key="1">
    <citation type="submission" date="2019-01" db="EMBL/GenBank/DDBJ databases">
        <title>Genome sequencing of strain DFW100M-13.</title>
        <authorList>
            <person name="Heo J."/>
            <person name="Kim S.-J."/>
            <person name="Kim J.-S."/>
            <person name="Hong S.-B."/>
            <person name="Kwon S.-W."/>
        </authorList>
    </citation>
    <scope>NUCLEOTIDE SEQUENCE [LARGE SCALE GENOMIC DNA]</scope>
    <source>
        <strain evidence="2 3">DFW100M-13</strain>
    </source>
</reference>
<gene>
    <name evidence="2" type="ORF">ET475_06460</name>
</gene>